<name>A0A0A0JLA1_9MICO</name>
<evidence type="ECO:0000313" key="1">
    <source>
        <dbReference type="EMBL" id="KGN37898.1"/>
    </source>
</evidence>
<dbReference type="OrthoDB" id="5428211at2"/>
<dbReference type="RefSeq" id="WP_035904307.1">
    <property type="nucleotide sequence ID" value="NZ_AVPK01000004.1"/>
</dbReference>
<comment type="caution">
    <text evidence="1">The sequence shown here is derived from an EMBL/GenBank/DDBJ whole genome shotgun (WGS) entry which is preliminary data.</text>
</comment>
<dbReference type="AlphaFoldDB" id="A0A0A0JLA1"/>
<protein>
    <submittedName>
        <fullName evidence="1">Uncharacterized protein</fullName>
    </submittedName>
</protein>
<gene>
    <name evidence="1" type="ORF">N803_12620</name>
</gene>
<keyword evidence="2" id="KW-1185">Reference proteome</keyword>
<proteinExistence type="predicted"/>
<reference evidence="1 2" key="1">
    <citation type="submission" date="2013-08" db="EMBL/GenBank/DDBJ databases">
        <title>The genome sequence of Knoellia subterranea.</title>
        <authorList>
            <person name="Zhu W."/>
            <person name="Wang G."/>
        </authorList>
    </citation>
    <scope>NUCLEOTIDE SEQUENCE [LARGE SCALE GENOMIC DNA]</scope>
    <source>
        <strain evidence="1 2">KCTC 19937</strain>
    </source>
</reference>
<dbReference type="EMBL" id="AVPK01000004">
    <property type="protein sequence ID" value="KGN37898.1"/>
    <property type="molecule type" value="Genomic_DNA"/>
</dbReference>
<dbReference type="eggNOG" id="ENOG50341XJ">
    <property type="taxonomic scope" value="Bacteria"/>
</dbReference>
<sequence>MKHIGTALRVGVVTALTGLTIGTAAPAVVAGPSDRCAITTPTANSTLSYTRPVQSTEFWGGTQGSEFYLDGNRIGYSETGVDWQRHFVAPGEKTGGLSTSGYANGAHTLTCRDFGTWGRGALSTSVPVTFNNSVRILITSPTANRRVDATTGAPLVTLKATVSATGTTLPTSATFKVDGVPVATAPCSAGVCTATWNPINHASPWLDSNAKAGLRIITATAKGGNGVWAKSKPVLVHLNKSDAASSPLLSTFETEGRGRVARDGGWSVRIPGTSRALFAFGDGEYVWTTGPKQGTSQWVPHSTFASAPIAPGVPAPLTESPNASNHLAPEPVMSKIQQQVGLTDPQGGKCDYFLTWPTGMVKNPANNNLLVTFMSMCTEKPTGTTADYSRHQVEGIADVNPTTGAATLRNIFVAQSKGQLHPRQRLVSPVSDGTYLYFYSADSTGTYAVRVPAAQWATPSAYRWKTASGFTGTTPASATSIGAGSFDGGGAAIARYPSMTGSPYLKVTQPSWQTITVQKSSTPYGPWTSTKVTNLGVCKECRDANNGVGGWIYSAYGHPDFSNSTQMMLTFTDHAQYRVMAKMLTVL</sequence>
<evidence type="ECO:0000313" key="2">
    <source>
        <dbReference type="Proteomes" id="UP000030011"/>
    </source>
</evidence>
<accession>A0A0A0JLA1</accession>
<organism evidence="1 2">
    <name type="scientific">Knoellia subterranea KCTC 19937</name>
    <dbReference type="NCBI Taxonomy" id="1385521"/>
    <lineage>
        <taxon>Bacteria</taxon>
        <taxon>Bacillati</taxon>
        <taxon>Actinomycetota</taxon>
        <taxon>Actinomycetes</taxon>
        <taxon>Micrococcales</taxon>
        <taxon>Intrasporangiaceae</taxon>
        <taxon>Knoellia</taxon>
    </lineage>
</organism>
<dbReference type="Proteomes" id="UP000030011">
    <property type="component" value="Unassembled WGS sequence"/>
</dbReference>